<dbReference type="AlphaFoldDB" id="A0A271J5F2"/>
<evidence type="ECO:0000313" key="2">
    <source>
        <dbReference type="EMBL" id="PAP77909.1"/>
    </source>
</evidence>
<gene>
    <name evidence="2" type="ORF">BSZ37_16410</name>
</gene>
<dbReference type="RefSeq" id="WP_095511580.1">
    <property type="nucleotide sequence ID" value="NZ_MQWD01000001.1"/>
</dbReference>
<keyword evidence="3" id="KW-1185">Reference proteome</keyword>
<dbReference type="OrthoDB" id="9998563at2"/>
<protein>
    <submittedName>
        <fullName evidence="2">Uncharacterized protein</fullName>
    </submittedName>
</protein>
<evidence type="ECO:0000313" key="3">
    <source>
        <dbReference type="Proteomes" id="UP000216339"/>
    </source>
</evidence>
<sequence length="92" mass="9933">MRARIPSPRHLTAFALLTETGASHVWTDPSTNDEPEGERGCPGGTCLEIIDPWTCTSSDPDPWGEDDGSEDKTEGSEDAGSDDKDEFMSFGI</sequence>
<evidence type="ECO:0000256" key="1">
    <source>
        <dbReference type="SAM" id="MobiDB-lite"/>
    </source>
</evidence>
<accession>A0A271J5F2</accession>
<comment type="caution">
    <text evidence="2">The sequence shown here is derived from an EMBL/GenBank/DDBJ whole genome shotgun (WGS) entry which is preliminary data.</text>
</comment>
<reference evidence="2 3" key="1">
    <citation type="submission" date="2016-11" db="EMBL/GenBank/DDBJ databases">
        <title>Study of marine rhodopsin-containing bacteria.</title>
        <authorList>
            <person name="Yoshizawa S."/>
            <person name="Kumagai Y."/>
            <person name="Kogure K."/>
        </authorList>
    </citation>
    <scope>NUCLEOTIDE SEQUENCE [LARGE SCALE GENOMIC DNA]</scope>
    <source>
        <strain evidence="2 3">SAORIC-28</strain>
    </source>
</reference>
<feature type="compositionally biased region" description="Acidic residues" evidence="1">
    <location>
        <begin position="76"/>
        <end position="85"/>
    </location>
</feature>
<organism evidence="2 3">
    <name type="scientific">Rubrivirga marina</name>
    <dbReference type="NCBI Taxonomy" id="1196024"/>
    <lineage>
        <taxon>Bacteria</taxon>
        <taxon>Pseudomonadati</taxon>
        <taxon>Rhodothermota</taxon>
        <taxon>Rhodothermia</taxon>
        <taxon>Rhodothermales</taxon>
        <taxon>Rubricoccaceae</taxon>
        <taxon>Rubrivirga</taxon>
    </lineage>
</organism>
<dbReference type="Proteomes" id="UP000216339">
    <property type="component" value="Unassembled WGS sequence"/>
</dbReference>
<feature type="region of interest" description="Disordered" evidence="1">
    <location>
        <begin position="23"/>
        <end position="92"/>
    </location>
</feature>
<name>A0A271J5F2_9BACT</name>
<dbReference type="EMBL" id="MQWD01000001">
    <property type="protein sequence ID" value="PAP77909.1"/>
    <property type="molecule type" value="Genomic_DNA"/>
</dbReference>
<proteinExistence type="predicted"/>